<reference evidence="9" key="2">
    <citation type="journal article" date="2007" name="PLoS Biol.">
        <title>Survey sequencing and comparative analysis of the elephant shark (Callorhinchus milii) genome.</title>
        <authorList>
            <person name="Venkatesh B."/>
            <person name="Kirkness E.F."/>
            <person name="Loh Y.H."/>
            <person name="Halpern A.L."/>
            <person name="Lee A.P."/>
            <person name="Johnson J."/>
            <person name="Dandona N."/>
            <person name="Viswanathan L.D."/>
            <person name="Tay A."/>
            <person name="Venter J.C."/>
            <person name="Strausberg R.L."/>
            <person name="Brenner S."/>
        </authorList>
    </citation>
    <scope>NUCLEOTIDE SEQUENCE [LARGE SCALE GENOMIC DNA]</scope>
</reference>
<evidence type="ECO:0000256" key="3">
    <source>
        <dbReference type="ARBA" id="ARBA00022525"/>
    </source>
</evidence>
<protein>
    <recommendedName>
        <fullName evidence="6">Gremlin-1</fullName>
    </recommendedName>
</protein>
<dbReference type="AlphaFoldDB" id="A0A4W3HDK9"/>
<reference evidence="8" key="5">
    <citation type="submission" date="2025-09" db="UniProtKB">
        <authorList>
            <consortium name="Ensembl"/>
        </authorList>
    </citation>
    <scope>IDENTIFICATION</scope>
</reference>
<dbReference type="Ensembl" id="ENSCMIT00000015327.1">
    <property type="protein sequence ID" value="ENSCMIP00000015013.1"/>
    <property type="gene ID" value="ENSCMIG00000007368.1"/>
</dbReference>
<dbReference type="PANTHER" id="PTHR15283">
    <property type="entry name" value="GREMLIN 1"/>
    <property type="match status" value="1"/>
</dbReference>
<feature type="domain" description="CTCK" evidence="7">
    <location>
        <begin position="74"/>
        <end position="156"/>
    </location>
</feature>
<sequence length="160" mass="17962">EPSIYSYCIMSSGAVPIILSVRRPGHSAFPAPSKGRGVLAARGLRRSKEAVLDSSRKAVIVTERRHVHQDWCKSHPFNQTLRENGCVSRTVINRFCYGQCNSFYIPGSPPFRSCSFCKPKRFVSVTIILNCPALQPPSRHRRVQLVKECRCVSISLDMGR</sequence>
<dbReference type="PANTHER" id="PTHR15283:SF3">
    <property type="entry name" value="GREMLIN-1"/>
    <property type="match status" value="1"/>
</dbReference>
<dbReference type="GO" id="GO:0038098">
    <property type="term" value="P:sequestering of BMP from receptor via BMP binding"/>
    <property type="evidence" value="ECO:0007669"/>
    <property type="project" value="TreeGrafter"/>
</dbReference>
<accession>A0A4W3HDK9</accession>
<organism evidence="8 9">
    <name type="scientific">Callorhinchus milii</name>
    <name type="common">Ghost shark</name>
    <dbReference type="NCBI Taxonomy" id="7868"/>
    <lineage>
        <taxon>Eukaryota</taxon>
        <taxon>Metazoa</taxon>
        <taxon>Chordata</taxon>
        <taxon>Craniata</taxon>
        <taxon>Vertebrata</taxon>
        <taxon>Chondrichthyes</taxon>
        <taxon>Holocephali</taxon>
        <taxon>Chimaeriformes</taxon>
        <taxon>Callorhinchidae</taxon>
        <taxon>Callorhinchus</taxon>
    </lineage>
</organism>
<dbReference type="InterPro" id="IPR006207">
    <property type="entry name" value="Cys_knot_C"/>
</dbReference>
<comment type="similarity">
    <text evidence="2">Belongs to the DAN family.</text>
</comment>
<evidence type="ECO:0000256" key="6">
    <source>
        <dbReference type="ARBA" id="ARBA00040888"/>
    </source>
</evidence>
<keyword evidence="3" id="KW-0964">Secreted</keyword>
<dbReference type="Pfam" id="PF03045">
    <property type="entry name" value="DAN"/>
    <property type="match status" value="1"/>
</dbReference>
<reference evidence="9" key="3">
    <citation type="journal article" date="2014" name="Nature">
        <title>Elephant shark genome provides unique insights into gnathostome evolution.</title>
        <authorList>
            <consortium name="International Elephant Shark Genome Sequencing Consortium"/>
            <person name="Venkatesh B."/>
            <person name="Lee A.P."/>
            <person name="Ravi V."/>
            <person name="Maurya A.K."/>
            <person name="Lian M.M."/>
            <person name="Swann J.B."/>
            <person name="Ohta Y."/>
            <person name="Flajnik M.F."/>
            <person name="Sutoh Y."/>
            <person name="Kasahara M."/>
            <person name="Hoon S."/>
            <person name="Gangu V."/>
            <person name="Roy S.W."/>
            <person name="Irimia M."/>
            <person name="Korzh V."/>
            <person name="Kondrychyn I."/>
            <person name="Lim Z.W."/>
            <person name="Tay B.H."/>
            <person name="Tohari S."/>
            <person name="Kong K.W."/>
            <person name="Ho S."/>
            <person name="Lorente-Galdos B."/>
            <person name="Quilez J."/>
            <person name="Marques-Bonet T."/>
            <person name="Raney B.J."/>
            <person name="Ingham P.W."/>
            <person name="Tay A."/>
            <person name="Hillier L.W."/>
            <person name="Minx P."/>
            <person name="Boehm T."/>
            <person name="Wilson R.K."/>
            <person name="Brenner S."/>
            <person name="Warren W.C."/>
        </authorList>
    </citation>
    <scope>NUCLEOTIDE SEQUENCE [LARGE SCALE GENOMIC DNA]</scope>
</reference>
<proteinExistence type="inferred from homology"/>
<dbReference type="InterPro" id="IPR029034">
    <property type="entry name" value="Cystine-knot_cytokine"/>
</dbReference>
<evidence type="ECO:0000256" key="2">
    <source>
        <dbReference type="ARBA" id="ARBA00007872"/>
    </source>
</evidence>
<evidence type="ECO:0000313" key="9">
    <source>
        <dbReference type="Proteomes" id="UP000314986"/>
    </source>
</evidence>
<reference evidence="8" key="4">
    <citation type="submission" date="2025-08" db="UniProtKB">
        <authorList>
            <consortium name="Ensembl"/>
        </authorList>
    </citation>
    <scope>IDENTIFICATION</scope>
</reference>
<dbReference type="SMART" id="SM00041">
    <property type="entry name" value="CT"/>
    <property type="match status" value="1"/>
</dbReference>
<dbReference type="InParanoid" id="A0A4W3HDK9"/>
<dbReference type="Gene3D" id="2.10.90.10">
    <property type="entry name" value="Cystine-knot cytokines"/>
    <property type="match status" value="1"/>
</dbReference>
<dbReference type="GO" id="GO:0048018">
    <property type="term" value="F:receptor ligand activity"/>
    <property type="evidence" value="ECO:0007669"/>
    <property type="project" value="TreeGrafter"/>
</dbReference>
<dbReference type="InterPro" id="IPR004133">
    <property type="entry name" value="DAN_dom"/>
</dbReference>
<keyword evidence="9" id="KW-1185">Reference proteome</keyword>
<reference evidence="9" key="1">
    <citation type="journal article" date="2006" name="Science">
        <title>Ancient noncoding elements conserved in the human genome.</title>
        <authorList>
            <person name="Venkatesh B."/>
            <person name="Kirkness E.F."/>
            <person name="Loh Y.H."/>
            <person name="Halpern A.L."/>
            <person name="Lee A.P."/>
            <person name="Johnson J."/>
            <person name="Dandona N."/>
            <person name="Viswanathan L.D."/>
            <person name="Tay A."/>
            <person name="Venter J.C."/>
            <person name="Strausberg R.L."/>
            <person name="Brenner S."/>
        </authorList>
    </citation>
    <scope>NUCLEOTIDE SEQUENCE [LARGE SCALE GENOMIC DNA]</scope>
</reference>
<dbReference type="GeneTree" id="ENSGT00940000154209"/>
<dbReference type="GO" id="GO:0036122">
    <property type="term" value="F:BMP binding"/>
    <property type="evidence" value="ECO:0007669"/>
    <property type="project" value="TreeGrafter"/>
</dbReference>
<dbReference type="GO" id="GO:0009887">
    <property type="term" value="P:animal organ morphogenesis"/>
    <property type="evidence" value="ECO:0007669"/>
    <property type="project" value="TreeGrafter"/>
</dbReference>
<evidence type="ECO:0000256" key="1">
    <source>
        <dbReference type="ARBA" id="ARBA00004613"/>
    </source>
</evidence>
<dbReference type="Proteomes" id="UP000314986">
    <property type="component" value="Unassembled WGS sequence"/>
</dbReference>
<name>A0A4W3HDK9_CALMI</name>
<dbReference type="GO" id="GO:0005615">
    <property type="term" value="C:extracellular space"/>
    <property type="evidence" value="ECO:0007669"/>
    <property type="project" value="TreeGrafter"/>
</dbReference>
<dbReference type="STRING" id="7868.ENSCMIP00000015013"/>
<keyword evidence="5" id="KW-1015">Disulfide bond</keyword>
<comment type="subcellular location">
    <subcellularLocation>
        <location evidence="1">Secreted</location>
    </subcellularLocation>
</comment>
<keyword evidence="4" id="KW-0732">Signal</keyword>
<evidence type="ECO:0000256" key="4">
    <source>
        <dbReference type="ARBA" id="ARBA00022729"/>
    </source>
</evidence>
<evidence type="ECO:0000313" key="8">
    <source>
        <dbReference type="Ensembl" id="ENSCMIP00000015013.1"/>
    </source>
</evidence>
<evidence type="ECO:0000259" key="7">
    <source>
        <dbReference type="SMART" id="SM00041"/>
    </source>
</evidence>
<evidence type="ECO:0000256" key="5">
    <source>
        <dbReference type="ARBA" id="ARBA00023157"/>
    </source>
</evidence>